<evidence type="ECO:0000313" key="4">
    <source>
        <dbReference type="WBParaSite" id="jg23558.2"/>
    </source>
</evidence>
<proteinExistence type="predicted"/>
<accession>A0A915DWS0</accession>
<feature type="region of interest" description="Disordered" evidence="1">
    <location>
        <begin position="149"/>
        <end position="187"/>
    </location>
</feature>
<dbReference type="Proteomes" id="UP000887574">
    <property type="component" value="Unplaced"/>
</dbReference>
<feature type="compositionally biased region" description="Polar residues" evidence="1">
    <location>
        <begin position="150"/>
        <end position="170"/>
    </location>
</feature>
<feature type="chain" id="PRO_5037364838" evidence="2">
    <location>
        <begin position="21"/>
        <end position="187"/>
    </location>
</feature>
<reference evidence="4" key="1">
    <citation type="submission" date="2022-11" db="UniProtKB">
        <authorList>
            <consortium name="WormBaseParasite"/>
        </authorList>
    </citation>
    <scope>IDENTIFICATION</scope>
</reference>
<evidence type="ECO:0000256" key="2">
    <source>
        <dbReference type="SAM" id="SignalP"/>
    </source>
</evidence>
<evidence type="ECO:0000313" key="3">
    <source>
        <dbReference type="Proteomes" id="UP000887574"/>
    </source>
</evidence>
<keyword evidence="2" id="KW-0732">Signal</keyword>
<feature type="signal peptide" evidence="2">
    <location>
        <begin position="1"/>
        <end position="20"/>
    </location>
</feature>
<name>A0A915DWS0_9BILA</name>
<keyword evidence="3" id="KW-1185">Reference proteome</keyword>
<protein>
    <submittedName>
        <fullName evidence="4">Secreted protein</fullName>
    </submittedName>
</protein>
<dbReference type="WBParaSite" id="jg23558.2">
    <property type="protein sequence ID" value="jg23558.2"/>
    <property type="gene ID" value="jg23558"/>
</dbReference>
<evidence type="ECO:0000256" key="1">
    <source>
        <dbReference type="SAM" id="MobiDB-lite"/>
    </source>
</evidence>
<organism evidence="3 4">
    <name type="scientific">Ditylenchus dipsaci</name>
    <dbReference type="NCBI Taxonomy" id="166011"/>
    <lineage>
        <taxon>Eukaryota</taxon>
        <taxon>Metazoa</taxon>
        <taxon>Ecdysozoa</taxon>
        <taxon>Nematoda</taxon>
        <taxon>Chromadorea</taxon>
        <taxon>Rhabditida</taxon>
        <taxon>Tylenchina</taxon>
        <taxon>Tylenchomorpha</taxon>
        <taxon>Sphaerularioidea</taxon>
        <taxon>Anguinidae</taxon>
        <taxon>Anguininae</taxon>
        <taxon>Ditylenchus</taxon>
    </lineage>
</organism>
<sequence length="187" mass="21125">MQFWLVFSLLLSTFISLSIQLPFSVDKAAEAVACSRNPQLHYCGEYRQDQYTQAFKQHPSKTVVLASRQRVVDVGPSKDKDQAACRELRAEYTKTCTRNPSKKSADEFCSAYENVCFDIPRGEPDQPVVRNDDASDEHIERQLSIDDSIRLQSNRGRQNSIISFSKSSDAAANEEPENTLPHQAVDH</sequence>
<dbReference type="AlphaFoldDB" id="A0A915DWS0"/>